<evidence type="ECO:0000313" key="3">
    <source>
        <dbReference type="EMBL" id="PVI05664.1"/>
    </source>
</evidence>
<keyword evidence="2" id="KW-1133">Transmembrane helix</keyword>
<protein>
    <submittedName>
        <fullName evidence="3">Uncharacterized protein</fullName>
    </submittedName>
</protein>
<keyword evidence="4" id="KW-1185">Reference proteome</keyword>
<evidence type="ECO:0000256" key="1">
    <source>
        <dbReference type="SAM" id="MobiDB-lite"/>
    </source>
</evidence>
<feature type="compositionally biased region" description="Acidic residues" evidence="1">
    <location>
        <begin position="66"/>
        <end position="84"/>
    </location>
</feature>
<reference evidence="3 4" key="1">
    <citation type="journal article" date="2018" name="Sci. Rep.">
        <title>Comparative genomics provides insights into the lifestyle and reveals functional heterogeneity of dark septate endophytic fungi.</title>
        <authorList>
            <person name="Knapp D.G."/>
            <person name="Nemeth J.B."/>
            <person name="Barry K."/>
            <person name="Hainaut M."/>
            <person name="Henrissat B."/>
            <person name="Johnson J."/>
            <person name="Kuo A."/>
            <person name="Lim J.H.P."/>
            <person name="Lipzen A."/>
            <person name="Nolan M."/>
            <person name="Ohm R.A."/>
            <person name="Tamas L."/>
            <person name="Grigoriev I.V."/>
            <person name="Spatafora J.W."/>
            <person name="Nagy L.G."/>
            <person name="Kovacs G.M."/>
        </authorList>
    </citation>
    <scope>NUCLEOTIDE SEQUENCE [LARGE SCALE GENOMIC DNA]</scope>
    <source>
        <strain evidence="3 4">DSE2036</strain>
    </source>
</reference>
<dbReference type="OrthoDB" id="3795037at2759"/>
<evidence type="ECO:0000313" key="4">
    <source>
        <dbReference type="Proteomes" id="UP000244855"/>
    </source>
</evidence>
<dbReference type="Proteomes" id="UP000244855">
    <property type="component" value="Unassembled WGS sequence"/>
</dbReference>
<evidence type="ECO:0000256" key="2">
    <source>
        <dbReference type="SAM" id="Phobius"/>
    </source>
</evidence>
<dbReference type="AlphaFoldDB" id="A0A2V1E7N7"/>
<proteinExistence type="predicted"/>
<feature type="region of interest" description="Disordered" evidence="1">
    <location>
        <begin position="135"/>
        <end position="172"/>
    </location>
</feature>
<dbReference type="EMBL" id="KZ805312">
    <property type="protein sequence ID" value="PVI05664.1"/>
    <property type="molecule type" value="Genomic_DNA"/>
</dbReference>
<organism evidence="3 4">
    <name type="scientific">Periconia macrospinosa</name>
    <dbReference type="NCBI Taxonomy" id="97972"/>
    <lineage>
        <taxon>Eukaryota</taxon>
        <taxon>Fungi</taxon>
        <taxon>Dikarya</taxon>
        <taxon>Ascomycota</taxon>
        <taxon>Pezizomycotina</taxon>
        <taxon>Dothideomycetes</taxon>
        <taxon>Pleosporomycetidae</taxon>
        <taxon>Pleosporales</taxon>
        <taxon>Massarineae</taxon>
        <taxon>Periconiaceae</taxon>
        <taxon>Periconia</taxon>
    </lineage>
</organism>
<keyword evidence="2" id="KW-0472">Membrane</keyword>
<feature type="region of interest" description="Disordered" evidence="1">
    <location>
        <begin position="46"/>
        <end position="97"/>
    </location>
</feature>
<feature type="transmembrane region" description="Helical" evidence="2">
    <location>
        <begin position="6"/>
        <end position="32"/>
    </location>
</feature>
<keyword evidence="2" id="KW-0812">Transmembrane</keyword>
<accession>A0A2V1E7N7</accession>
<sequence>MDEDDIFALLFLLTIFTLPLTLVLLTTALIAYSRTKKWAAANNKSVTLPTDPEASSALLPTKNNADAEDDEDDDDYLDTEDEAEQTAAKAEAEADKHKTFAQMWRKEFRKVWSGKGAKGIAREREREERRKLAKAVARELDRRERRRERRAMRERAKVNEEIEMEGLPRYEK</sequence>
<feature type="compositionally biased region" description="Basic and acidic residues" evidence="1">
    <location>
        <begin position="151"/>
        <end position="172"/>
    </location>
</feature>
<gene>
    <name evidence="3" type="ORF">DM02DRAFT_68366</name>
</gene>
<name>A0A2V1E7N7_9PLEO</name>